<evidence type="ECO:0000256" key="2">
    <source>
        <dbReference type="ARBA" id="ARBA00007236"/>
    </source>
</evidence>
<keyword evidence="4 6" id="KW-0732">Signal</keyword>
<feature type="signal peptide" evidence="6">
    <location>
        <begin position="1"/>
        <end position="25"/>
    </location>
</feature>
<feature type="region of interest" description="Disordered" evidence="5">
    <location>
        <begin position="173"/>
        <end position="202"/>
    </location>
</feature>
<evidence type="ECO:0000256" key="6">
    <source>
        <dbReference type="SAM" id="SignalP"/>
    </source>
</evidence>
<feature type="chain" id="PRO_5012058114" evidence="6">
    <location>
        <begin position="26"/>
        <end position="202"/>
    </location>
</feature>
<dbReference type="Pfam" id="PF06083">
    <property type="entry name" value="IL17"/>
    <property type="match status" value="1"/>
</dbReference>
<evidence type="ECO:0000313" key="8">
    <source>
        <dbReference type="Proteomes" id="UP000242188"/>
    </source>
</evidence>
<dbReference type="GO" id="GO:0005576">
    <property type="term" value="C:extracellular region"/>
    <property type="evidence" value="ECO:0007669"/>
    <property type="project" value="UniProtKB-SubCell"/>
</dbReference>
<comment type="subcellular location">
    <subcellularLocation>
        <location evidence="1">Secreted</location>
    </subcellularLocation>
</comment>
<comment type="caution">
    <text evidence="7">The sequence shown here is derived from an EMBL/GenBank/DDBJ whole genome shotgun (WGS) entry which is preliminary data.</text>
</comment>
<name>A0A210Q735_MIZYE</name>
<evidence type="ECO:0000256" key="5">
    <source>
        <dbReference type="SAM" id="MobiDB-lite"/>
    </source>
</evidence>
<dbReference type="Gene3D" id="2.10.90.10">
    <property type="entry name" value="Cystine-knot cytokines"/>
    <property type="match status" value="1"/>
</dbReference>
<sequence length="202" mass="23057">MTTLRFREALFFLCQMTSLVVVCVGRVPICREPSSERMKNLTQMLLLGSNRWLTYDAVNVRSKAVLEVMPSKITGDISTNCPQNTNSTCPTYMVKETVPTRIPSVIMHARCACDQCQISGLRGKNKQRYMCEPLHRFLPVLKRQDVCVNGEYDYVIVQQRVAVSCHCVRKPITKKGRKKGRKSKSKKQKISTNHKSPKNFSK</sequence>
<proteinExistence type="inferred from homology"/>
<dbReference type="AlphaFoldDB" id="A0A210Q735"/>
<comment type="similarity">
    <text evidence="2">Belongs to the IL-17 family.</text>
</comment>
<organism evidence="7 8">
    <name type="scientific">Mizuhopecten yessoensis</name>
    <name type="common">Japanese scallop</name>
    <name type="synonym">Patinopecten yessoensis</name>
    <dbReference type="NCBI Taxonomy" id="6573"/>
    <lineage>
        <taxon>Eukaryota</taxon>
        <taxon>Metazoa</taxon>
        <taxon>Spiralia</taxon>
        <taxon>Lophotrochozoa</taxon>
        <taxon>Mollusca</taxon>
        <taxon>Bivalvia</taxon>
        <taxon>Autobranchia</taxon>
        <taxon>Pteriomorphia</taxon>
        <taxon>Pectinida</taxon>
        <taxon>Pectinoidea</taxon>
        <taxon>Pectinidae</taxon>
        <taxon>Mizuhopecten</taxon>
    </lineage>
</organism>
<dbReference type="SUPFAM" id="SSF57501">
    <property type="entry name" value="Cystine-knot cytokines"/>
    <property type="match status" value="1"/>
</dbReference>
<dbReference type="InterPro" id="IPR029034">
    <property type="entry name" value="Cystine-knot_cytokine"/>
</dbReference>
<protein>
    <submittedName>
        <fullName evidence="7">Interleukin 17-like protein</fullName>
    </submittedName>
</protein>
<accession>A0A210Q735</accession>
<keyword evidence="8" id="KW-1185">Reference proteome</keyword>
<evidence type="ECO:0000256" key="4">
    <source>
        <dbReference type="ARBA" id="ARBA00022729"/>
    </source>
</evidence>
<reference evidence="7 8" key="1">
    <citation type="journal article" date="2017" name="Nat. Ecol. Evol.">
        <title>Scallop genome provides insights into evolution of bilaterian karyotype and development.</title>
        <authorList>
            <person name="Wang S."/>
            <person name="Zhang J."/>
            <person name="Jiao W."/>
            <person name="Li J."/>
            <person name="Xun X."/>
            <person name="Sun Y."/>
            <person name="Guo X."/>
            <person name="Huan P."/>
            <person name="Dong B."/>
            <person name="Zhang L."/>
            <person name="Hu X."/>
            <person name="Sun X."/>
            <person name="Wang J."/>
            <person name="Zhao C."/>
            <person name="Wang Y."/>
            <person name="Wang D."/>
            <person name="Huang X."/>
            <person name="Wang R."/>
            <person name="Lv J."/>
            <person name="Li Y."/>
            <person name="Zhang Z."/>
            <person name="Liu B."/>
            <person name="Lu W."/>
            <person name="Hui Y."/>
            <person name="Liang J."/>
            <person name="Zhou Z."/>
            <person name="Hou R."/>
            <person name="Li X."/>
            <person name="Liu Y."/>
            <person name="Li H."/>
            <person name="Ning X."/>
            <person name="Lin Y."/>
            <person name="Zhao L."/>
            <person name="Xing Q."/>
            <person name="Dou J."/>
            <person name="Li Y."/>
            <person name="Mao J."/>
            <person name="Guo H."/>
            <person name="Dou H."/>
            <person name="Li T."/>
            <person name="Mu C."/>
            <person name="Jiang W."/>
            <person name="Fu Q."/>
            <person name="Fu X."/>
            <person name="Miao Y."/>
            <person name="Liu J."/>
            <person name="Yu Q."/>
            <person name="Li R."/>
            <person name="Liao H."/>
            <person name="Li X."/>
            <person name="Kong Y."/>
            <person name="Jiang Z."/>
            <person name="Chourrout D."/>
            <person name="Li R."/>
            <person name="Bao Z."/>
        </authorList>
    </citation>
    <scope>NUCLEOTIDE SEQUENCE [LARGE SCALE GENOMIC DNA]</scope>
    <source>
        <strain evidence="7 8">PY_sf001</strain>
    </source>
</reference>
<feature type="compositionally biased region" description="Basic residues" evidence="5">
    <location>
        <begin position="173"/>
        <end position="189"/>
    </location>
</feature>
<dbReference type="OrthoDB" id="6082108at2759"/>
<dbReference type="Proteomes" id="UP000242188">
    <property type="component" value="Unassembled WGS sequence"/>
</dbReference>
<evidence type="ECO:0000256" key="1">
    <source>
        <dbReference type="ARBA" id="ARBA00004613"/>
    </source>
</evidence>
<dbReference type="GO" id="GO:0005125">
    <property type="term" value="F:cytokine activity"/>
    <property type="evidence" value="ECO:0007669"/>
    <property type="project" value="InterPro"/>
</dbReference>
<evidence type="ECO:0000313" key="7">
    <source>
        <dbReference type="EMBL" id="OWF44550.1"/>
    </source>
</evidence>
<evidence type="ECO:0000256" key="3">
    <source>
        <dbReference type="ARBA" id="ARBA00022525"/>
    </source>
</evidence>
<dbReference type="InterPro" id="IPR010345">
    <property type="entry name" value="IL-17_fam"/>
</dbReference>
<keyword evidence="3" id="KW-0964">Secreted</keyword>
<dbReference type="EMBL" id="NEDP02004753">
    <property type="protein sequence ID" value="OWF44550.1"/>
    <property type="molecule type" value="Genomic_DNA"/>
</dbReference>
<gene>
    <name evidence="7" type="ORF">KP79_PYT17854</name>
</gene>